<sequence length="99" mass="11194">MSLPVDEFLRRFLLHLLPRGFVRIRNFGFLANRQRAILLPLCFSLLQRAPHRSTQGPQVTRPQTLPRCPHCGGTMQLIERLTPAQLLARSPPCAQGRAA</sequence>
<comment type="caution">
    <text evidence="2">The sequence shown here is derived from an EMBL/GenBank/DDBJ whole genome shotgun (WGS) entry which is preliminary data.</text>
</comment>
<gene>
    <name evidence="2" type="ORF">GRAN_0139</name>
</gene>
<evidence type="ECO:0000313" key="2">
    <source>
        <dbReference type="EMBL" id="RXH56829.1"/>
    </source>
</evidence>
<reference evidence="3" key="2">
    <citation type="submission" date="2019-02" db="EMBL/GenBank/DDBJ databases">
        <title>Granulicella sibirica sp. nov., a psychrotolerant acidobacterium isolated from an organic soil layer in forested tundra, West Siberia.</title>
        <authorList>
            <person name="Oshkin I.Y."/>
            <person name="Kulichevskaya I.S."/>
            <person name="Rijpstra W.I.C."/>
            <person name="Sinninghe Damste J.S."/>
            <person name="Rakitin A.L."/>
            <person name="Ravin N.V."/>
            <person name="Dedysh S.N."/>
        </authorList>
    </citation>
    <scope>NUCLEOTIDE SEQUENCE [LARGE SCALE GENOMIC DNA]</scope>
    <source>
        <strain evidence="3">AF10</strain>
    </source>
</reference>
<dbReference type="EMBL" id="RDSM01000001">
    <property type="protein sequence ID" value="RXH56829.1"/>
    <property type="molecule type" value="Genomic_DNA"/>
</dbReference>
<dbReference type="InterPro" id="IPR007069">
    <property type="entry name" value="Transposase_32"/>
</dbReference>
<feature type="domain" description="Transposase IS801/IS1294" evidence="1">
    <location>
        <begin position="1"/>
        <end position="34"/>
    </location>
</feature>
<evidence type="ECO:0000259" key="1">
    <source>
        <dbReference type="Pfam" id="PF04986"/>
    </source>
</evidence>
<dbReference type="PANTHER" id="PTHR37023:SF1">
    <property type="entry name" value="ISSOD25 TRANSPOSASE TNPA_ISSOD25"/>
    <property type="match status" value="1"/>
</dbReference>
<proteinExistence type="predicted"/>
<reference evidence="2 3" key="1">
    <citation type="submission" date="2018-11" db="EMBL/GenBank/DDBJ databases">
        <authorList>
            <person name="Mardanov A.V."/>
            <person name="Ravin N.V."/>
            <person name="Dedysh S.N."/>
        </authorList>
    </citation>
    <scope>NUCLEOTIDE SEQUENCE [LARGE SCALE GENOMIC DNA]</scope>
    <source>
        <strain evidence="2 3">AF10</strain>
    </source>
</reference>
<dbReference type="GO" id="GO:0006313">
    <property type="term" value="P:DNA transposition"/>
    <property type="evidence" value="ECO:0007669"/>
    <property type="project" value="InterPro"/>
</dbReference>
<evidence type="ECO:0000313" key="3">
    <source>
        <dbReference type="Proteomes" id="UP000289437"/>
    </source>
</evidence>
<protein>
    <submittedName>
        <fullName evidence="2">Mobile element protein</fullName>
    </submittedName>
</protein>
<organism evidence="2 3">
    <name type="scientific">Granulicella sibirica</name>
    <dbReference type="NCBI Taxonomy" id="2479048"/>
    <lineage>
        <taxon>Bacteria</taxon>
        <taxon>Pseudomonadati</taxon>
        <taxon>Acidobacteriota</taxon>
        <taxon>Terriglobia</taxon>
        <taxon>Terriglobales</taxon>
        <taxon>Acidobacteriaceae</taxon>
        <taxon>Granulicella</taxon>
    </lineage>
</organism>
<dbReference type="Pfam" id="PF04986">
    <property type="entry name" value="Y2_Tnp"/>
    <property type="match status" value="1"/>
</dbReference>
<name>A0A4Q0T4B1_9BACT</name>
<dbReference type="AlphaFoldDB" id="A0A4Q0T4B1"/>
<dbReference type="GO" id="GO:0003677">
    <property type="term" value="F:DNA binding"/>
    <property type="evidence" value="ECO:0007669"/>
    <property type="project" value="InterPro"/>
</dbReference>
<accession>A0A4Q0T4B1</accession>
<dbReference type="GO" id="GO:0004803">
    <property type="term" value="F:transposase activity"/>
    <property type="evidence" value="ECO:0007669"/>
    <property type="project" value="InterPro"/>
</dbReference>
<keyword evidence="3" id="KW-1185">Reference proteome</keyword>
<dbReference type="Proteomes" id="UP000289437">
    <property type="component" value="Unassembled WGS sequence"/>
</dbReference>
<dbReference type="PANTHER" id="PTHR37023">
    <property type="entry name" value="TRANSPOSASE"/>
    <property type="match status" value="1"/>
</dbReference>